<proteinExistence type="predicted"/>
<dbReference type="Proteomes" id="UP000766904">
    <property type="component" value="Unassembled WGS sequence"/>
</dbReference>
<evidence type="ECO:0000313" key="3">
    <source>
        <dbReference type="Proteomes" id="UP000766904"/>
    </source>
</evidence>
<protein>
    <submittedName>
        <fullName evidence="2">Uncharacterized protein</fullName>
    </submittedName>
</protein>
<dbReference type="AlphaFoldDB" id="A0A8J8PZP4"/>
<organism evidence="2 3">
    <name type="scientific">Natronococcus pandeyae</name>
    <dbReference type="NCBI Taxonomy" id="2055836"/>
    <lineage>
        <taxon>Archaea</taxon>
        <taxon>Methanobacteriati</taxon>
        <taxon>Methanobacteriota</taxon>
        <taxon>Stenosarchaea group</taxon>
        <taxon>Halobacteria</taxon>
        <taxon>Halobacteriales</taxon>
        <taxon>Natrialbaceae</taxon>
        <taxon>Natronococcus</taxon>
    </lineage>
</organism>
<accession>A0A8J8PZP4</accession>
<evidence type="ECO:0000313" key="2">
    <source>
        <dbReference type="EMBL" id="TYL36617.1"/>
    </source>
</evidence>
<reference evidence="2" key="1">
    <citation type="submission" date="2017-11" db="EMBL/GenBank/DDBJ databases">
        <authorList>
            <person name="Kajale S.C."/>
            <person name="Sharma A."/>
        </authorList>
    </citation>
    <scope>NUCLEOTIDE SEQUENCE</scope>
    <source>
        <strain evidence="2">LS1_42</strain>
    </source>
</reference>
<comment type="caution">
    <text evidence="2">The sequence shown here is derived from an EMBL/GenBank/DDBJ whole genome shotgun (WGS) entry which is preliminary data.</text>
</comment>
<feature type="region of interest" description="Disordered" evidence="1">
    <location>
        <begin position="160"/>
        <end position="193"/>
    </location>
</feature>
<dbReference type="PROSITE" id="PS51257">
    <property type="entry name" value="PROKAR_LIPOPROTEIN"/>
    <property type="match status" value="1"/>
</dbReference>
<evidence type="ECO:0000256" key="1">
    <source>
        <dbReference type="SAM" id="MobiDB-lite"/>
    </source>
</evidence>
<keyword evidence="3" id="KW-1185">Reference proteome</keyword>
<sequence>MKRRPFLQVIATGGALLSAGCMELVPSTATRLESEDVFEEYRYEETELVVQFRENVDAERAVLTELGTDEEYETVERPGSTVRFPVVFPERRETYLSYSLRVAAETSDGEARLRVGGPVHAYVNGVEPLPDGRARLEIESQTDAPLLVGFVGIYGDVPNPTADPQSDSFDRSTLEAGPGVVGAGENRPLSPSRTDLVVPPGETRSFETTYAPFAFPDGAGPVDCDGTERRGQVAVVHGSGGSAAYGFTYRLEGDPVAVEGDGTVCDGAESG</sequence>
<dbReference type="EMBL" id="PHNJ01000016">
    <property type="protein sequence ID" value="TYL36617.1"/>
    <property type="molecule type" value="Genomic_DNA"/>
</dbReference>
<gene>
    <name evidence="2" type="ORF">CV102_21435</name>
</gene>
<dbReference type="RefSeq" id="WP_148860041.1">
    <property type="nucleotide sequence ID" value="NZ_PHNJ01000016.1"/>
</dbReference>
<dbReference type="OrthoDB" id="188068at2157"/>
<name>A0A8J8PZP4_9EURY</name>